<dbReference type="EMBL" id="JAVFWO010000002">
    <property type="protein sequence ID" value="MDQ7877310.1"/>
    <property type="molecule type" value="Genomic_DNA"/>
</dbReference>
<evidence type="ECO:0000313" key="1">
    <source>
        <dbReference type="EMBL" id="MDQ7877310.1"/>
    </source>
</evidence>
<evidence type="ECO:0000313" key="2">
    <source>
        <dbReference type="Proteomes" id="UP001235133"/>
    </source>
</evidence>
<reference evidence="1 2" key="1">
    <citation type="submission" date="2023-08" db="EMBL/GenBank/DDBJ databases">
        <title>Microbacterium psychrotolerans sp. nov., a psychrotolerant bacterium isolated from soil in Heilongjiang Province, China.</title>
        <authorList>
            <person name="An P."/>
            <person name="Zhao D."/>
            <person name="Xiang H."/>
        </authorList>
    </citation>
    <scope>NUCLEOTIDE SEQUENCE [LARGE SCALE GENOMIC DNA]</scope>
    <source>
        <strain evidence="1 2">QXD-8</strain>
    </source>
</reference>
<accession>A0ABU0YYA6</accession>
<proteinExistence type="predicted"/>
<gene>
    <name evidence="1" type="ORF">Q9R08_04900</name>
</gene>
<organism evidence="1 2">
    <name type="scientific">Microbacterium psychrotolerans</name>
    <dbReference type="NCBI Taxonomy" id="3068321"/>
    <lineage>
        <taxon>Bacteria</taxon>
        <taxon>Bacillati</taxon>
        <taxon>Actinomycetota</taxon>
        <taxon>Actinomycetes</taxon>
        <taxon>Micrococcales</taxon>
        <taxon>Microbacteriaceae</taxon>
        <taxon>Microbacterium</taxon>
    </lineage>
</organism>
<protein>
    <submittedName>
        <fullName evidence="1">Uncharacterized protein</fullName>
    </submittedName>
</protein>
<name>A0ABU0YYA6_9MICO</name>
<dbReference type="Proteomes" id="UP001235133">
    <property type="component" value="Unassembled WGS sequence"/>
</dbReference>
<keyword evidence="2" id="KW-1185">Reference proteome</keyword>
<sequence>MWLFIAGQSDPPKIEKAVGNKTEAFDGYWYNLDTGAVIFLTRDDDVFRSANADKIRVWAIAAAEQEHAVDVTYALTKQEWKYTDSKMSNTTFMAVYKAVYEKLNELLGVR</sequence>
<comment type="caution">
    <text evidence="1">The sequence shown here is derived from an EMBL/GenBank/DDBJ whole genome shotgun (WGS) entry which is preliminary data.</text>
</comment>
<dbReference type="RefSeq" id="WP_308866743.1">
    <property type="nucleotide sequence ID" value="NZ_JAVFWO010000002.1"/>
</dbReference>